<organism evidence="2 3">
    <name type="scientific">Actinomyces graevenitzii C83</name>
    <dbReference type="NCBI Taxonomy" id="435830"/>
    <lineage>
        <taxon>Bacteria</taxon>
        <taxon>Bacillati</taxon>
        <taxon>Actinomycetota</taxon>
        <taxon>Actinomycetes</taxon>
        <taxon>Actinomycetales</taxon>
        <taxon>Actinomycetaceae</taxon>
        <taxon>Actinomyces</taxon>
    </lineage>
</organism>
<dbReference type="EMBL" id="ACRN01000008">
    <property type="protein sequence ID" value="EHM88029.1"/>
    <property type="molecule type" value="Genomic_DNA"/>
</dbReference>
<protein>
    <submittedName>
        <fullName evidence="2">Uncharacterized protein</fullName>
    </submittedName>
</protein>
<dbReference type="AlphaFoldDB" id="G9PFY7"/>
<reference evidence="2 3" key="1">
    <citation type="submission" date="2011-10" db="EMBL/GenBank/DDBJ databases">
        <title>The Genome Sequence of Actinomyces graevenitzii C83.</title>
        <authorList>
            <consortium name="The Broad Institute Genome Sequencing Platform"/>
            <consortium name="The Broad Institute Genome Sequencing Center for Infectious Disease"/>
            <person name="Earl A."/>
            <person name="Ward D."/>
            <person name="Feldgarden M."/>
            <person name="Gevers D."/>
            <person name="Sibley C.D."/>
            <person name="Field T.R."/>
            <person name="Grinwis M."/>
            <person name="Eshaghurshan C.S."/>
            <person name="Surette M.G."/>
            <person name="Young S.K."/>
            <person name="Zeng Q."/>
            <person name="Gargeya S."/>
            <person name="Fitzgerald M."/>
            <person name="Haas B."/>
            <person name="Abouelleil A."/>
            <person name="Alvarado L."/>
            <person name="Arachchi H.M."/>
            <person name="Berlin A."/>
            <person name="Brown A."/>
            <person name="Chapman S.B."/>
            <person name="Chen Z."/>
            <person name="Dunbar C."/>
            <person name="Freedman E."/>
            <person name="Gearin G."/>
            <person name="Goldberg J."/>
            <person name="Griggs A."/>
            <person name="Gujja S."/>
            <person name="Heiman D."/>
            <person name="Howarth C."/>
            <person name="Larson L."/>
            <person name="Lui A."/>
            <person name="MacDonald P.J.P."/>
            <person name="Montmayeur A."/>
            <person name="Murphy C."/>
            <person name="Neiman D."/>
            <person name="Pearson M."/>
            <person name="Priest M."/>
            <person name="Roberts A."/>
            <person name="Saif S."/>
            <person name="Shea T."/>
            <person name="Shenoy N."/>
            <person name="Sisk P."/>
            <person name="Stolte C."/>
            <person name="Sykes S."/>
            <person name="Wortman J."/>
            <person name="Nusbaum C."/>
            <person name="Birren B."/>
        </authorList>
    </citation>
    <scope>NUCLEOTIDE SEQUENCE [LARGE SCALE GENOMIC DNA]</scope>
    <source>
        <strain evidence="2 3">C83</strain>
    </source>
</reference>
<proteinExistence type="predicted"/>
<evidence type="ECO:0000256" key="1">
    <source>
        <dbReference type="SAM" id="MobiDB-lite"/>
    </source>
</evidence>
<dbReference type="Proteomes" id="UP000003822">
    <property type="component" value="Unassembled WGS sequence"/>
</dbReference>
<keyword evidence="3" id="KW-1185">Reference proteome</keyword>
<name>G9PFY7_9ACTO</name>
<evidence type="ECO:0000313" key="2">
    <source>
        <dbReference type="EMBL" id="EHM88029.1"/>
    </source>
</evidence>
<feature type="region of interest" description="Disordered" evidence="1">
    <location>
        <begin position="1"/>
        <end position="83"/>
    </location>
</feature>
<sequence length="105" mass="11229">MRPAPALHLGDVTSVPSYSHPRLRTDKRVDPTSAVRPMPGFALSQARMGEQNRDTPASASSNEIGTLWDPKRQHQAATPGRSERPRLFAFEGVGVVGGVGRVVAG</sequence>
<feature type="compositionally biased region" description="Polar residues" evidence="1">
    <location>
        <begin position="54"/>
        <end position="64"/>
    </location>
</feature>
<accession>G9PFY7</accession>
<dbReference type="HOGENOM" id="CLU_2230675_0_0_11"/>
<gene>
    <name evidence="2" type="ORF">HMPREF0045_01140</name>
</gene>
<evidence type="ECO:0000313" key="3">
    <source>
        <dbReference type="Proteomes" id="UP000003822"/>
    </source>
</evidence>
<comment type="caution">
    <text evidence="2">The sequence shown here is derived from an EMBL/GenBank/DDBJ whole genome shotgun (WGS) entry which is preliminary data.</text>
</comment>